<gene>
    <name evidence="2" type="ORF">BSL82_04460</name>
</gene>
<keyword evidence="2" id="KW-0808">Transferase</keyword>
<dbReference type="GO" id="GO:0005524">
    <property type="term" value="F:ATP binding"/>
    <property type="evidence" value="ECO:0007669"/>
    <property type="project" value="InterPro"/>
</dbReference>
<dbReference type="InterPro" id="IPR027417">
    <property type="entry name" value="P-loop_NTPase"/>
</dbReference>
<dbReference type="Gene3D" id="3.40.50.300">
    <property type="entry name" value="P-loop containing nucleotide triphosphate hydrolases"/>
    <property type="match status" value="1"/>
</dbReference>
<dbReference type="PANTHER" id="PTHR10285">
    <property type="entry name" value="URIDINE KINASE"/>
    <property type="match status" value="1"/>
</dbReference>
<dbReference type="Proteomes" id="UP000182063">
    <property type="component" value="Chromosome"/>
</dbReference>
<protein>
    <submittedName>
        <fullName evidence="2">Kinase</fullName>
    </submittedName>
</protein>
<proteinExistence type="predicted"/>
<feature type="domain" description="Phosphoribulokinase/uridine kinase" evidence="1">
    <location>
        <begin position="10"/>
        <end position="124"/>
    </location>
</feature>
<dbReference type="GO" id="GO:0016301">
    <property type="term" value="F:kinase activity"/>
    <property type="evidence" value="ECO:0007669"/>
    <property type="project" value="UniProtKB-KW"/>
</dbReference>
<dbReference type="Pfam" id="PF00485">
    <property type="entry name" value="PRK"/>
    <property type="match status" value="1"/>
</dbReference>
<dbReference type="STRING" id="1921510.BSL82_04460"/>
<dbReference type="EMBL" id="CP018221">
    <property type="protein sequence ID" value="API60941.1"/>
    <property type="molecule type" value="Genomic_DNA"/>
</dbReference>
<organism evidence="2 3">
    <name type="scientific">Tardibacter chloracetimidivorans</name>
    <dbReference type="NCBI Taxonomy" id="1921510"/>
    <lineage>
        <taxon>Bacteria</taxon>
        <taxon>Pseudomonadati</taxon>
        <taxon>Pseudomonadota</taxon>
        <taxon>Alphaproteobacteria</taxon>
        <taxon>Sphingomonadales</taxon>
        <taxon>Sphingomonadaceae</taxon>
        <taxon>Tardibacter</taxon>
    </lineage>
</organism>
<dbReference type="RefSeq" id="WP_072598592.1">
    <property type="nucleotide sequence ID" value="NZ_CP018221.1"/>
</dbReference>
<dbReference type="SUPFAM" id="SSF52540">
    <property type="entry name" value="P-loop containing nucleoside triphosphate hydrolases"/>
    <property type="match status" value="1"/>
</dbReference>
<dbReference type="OrthoDB" id="455474at2"/>
<evidence type="ECO:0000259" key="1">
    <source>
        <dbReference type="Pfam" id="PF00485"/>
    </source>
</evidence>
<evidence type="ECO:0000313" key="2">
    <source>
        <dbReference type="EMBL" id="API60941.1"/>
    </source>
</evidence>
<accession>A0A1L3ZZ77</accession>
<reference evidence="3" key="1">
    <citation type="submission" date="2016-11" db="EMBL/GenBank/DDBJ databases">
        <title>Complete Genome Sequence of alachlor-degrading Sphingomonas sp. strain JJ-A5.</title>
        <authorList>
            <person name="Lee H."/>
            <person name="Ka J.-O."/>
        </authorList>
    </citation>
    <scope>NUCLEOTIDE SEQUENCE [LARGE SCALE GENOMIC DNA]</scope>
    <source>
        <strain evidence="3">JJ-A5</strain>
    </source>
</reference>
<dbReference type="AlphaFoldDB" id="A0A1L3ZZ77"/>
<dbReference type="InterPro" id="IPR006083">
    <property type="entry name" value="PRK/URK"/>
</dbReference>
<sequence length="260" mass="28383">MTKGTPRPFVLGISGAQGSGKSTLSAALAESMRGIGITTAVLSIDDIYHTKADRIALARQVHPLFAVRGVPGTHDVGLGLKIIEAIDNGCAVRLPRFDKAADDRASEAVWEEAPADTALLILEGWCLGAQPEAEEALIAPINDLERLEDSDGRWRRAVNTALGSDYQRLFGRTDMLVFLAAPGFDVVRDWRIEQEHALARTAGSDASAVMSDAQVENFIRFYERLTRHILAEMPSRADLLIRLAADRAPLSVHYHRYASP</sequence>
<keyword evidence="2" id="KW-0418">Kinase</keyword>
<keyword evidence="3" id="KW-1185">Reference proteome</keyword>
<evidence type="ECO:0000313" key="3">
    <source>
        <dbReference type="Proteomes" id="UP000182063"/>
    </source>
</evidence>
<name>A0A1L3ZZ77_9SPHN</name>
<dbReference type="KEGG" id="sphj:BSL82_04460"/>